<reference evidence="2 3" key="1">
    <citation type="journal article" date="2021" name="BMC Genomics">
        <title>Datura genome reveals duplications of psychoactive alkaloid biosynthetic genes and high mutation rate following tissue culture.</title>
        <authorList>
            <person name="Rajewski A."/>
            <person name="Carter-House D."/>
            <person name="Stajich J."/>
            <person name="Litt A."/>
        </authorList>
    </citation>
    <scope>NUCLEOTIDE SEQUENCE [LARGE SCALE GENOMIC DNA]</scope>
    <source>
        <strain evidence="2">AR-01</strain>
    </source>
</reference>
<sequence>MSFLVPITITLLTNQLRRSNKQMMMIHRQYHRLAASRSDFSELTKTLTRQFWGVASFLAPPPQSEPDKPLLDPNSEPARDSDDEESDPVGSRVCVAILLEIGGRFKSVYLSSKNIPVSEITKMASNLLQLGPEEEEEEEDKRFDSGGGAVGVTGEVVAFVRTRCASWRPGWTFLLDDED</sequence>
<keyword evidence="3" id="KW-1185">Reference proteome</keyword>
<evidence type="ECO:0000313" key="3">
    <source>
        <dbReference type="Proteomes" id="UP000823775"/>
    </source>
</evidence>
<dbReference type="PANTHER" id="PTHR31923">
    <property type="entry name" value="BSD DOMAIN-CONTAINING PROTEIN"/>
    <property type="match status" value="1"/>
</dbReference>
<protein>
    <submittedName>
        <fullName evidence="2">Uncharacterized protein</fullName>
    </submittedName>
</protein>
<evidence type="ECO:0000256" key="1">
    <source>
        <dbReference type="SAM" id="MobiDB-lite"/>
    </source>
</evidence>
<dbReference type="PANTHER" id="PTHR31923:SF4">
    <property type="entry name" value="BSD DOMAIN-CONTAINING PROTEIN"/>
    <property type="match status" value="1"/>
</dbReference>
<feature type="region of interest" description="Disordered" evidence="1">
    <location>
        <begin position="61"/>
        <end position="89"/>
    </location>
</feature>
<comment type="caution">
    <text evidence="2">The sequence shown here is derived from an EMBL/GenBank/DDBJ whole genome shotgun (WGS) entry which is preliminary data.</text>
</comment>
<dbReference type="EMBL" id="JACEIK010001640">
    <property type="protein sequence ID" value="MCD7471031.1"/>
    <property type="molecule type" value="Genomic_DNA"/>
</dbReference>
<name>A0ABS8TJI3_DATST</name>
<gene>
    <name evidence="2" type="ORF">HAX54_011311</name>
</gene>
<dbReference type="Proteomes" id="UP000823775">
    <property type="component" value="Unassembled WGS sequence"/>
</dbReference>
<accession>A0ABS8TJI3</accession>
<evidence type="ECO:0000313" key="2">
    <source>
        <dbReference type="EMBL" id="MCD7471031.1"/>
    </source>
</evidence>
<proteinExistence type="predicted"/>
<organism evidence="2 3">
    <name type="scientific">Datura stramonium</name>
    <name type="common">Jimsonweed</name>
    <name type="synonym">Common thornapple</name>
    <dbReference type="NCBI Taxonomy" id="4076"/>
    <lineage>
        <taxon>Eukaryota</taxon>
        <taxon>Viridiplantae</taxon>
        <taxon>Streptophyta</taxon>
        <taxon>Embryophyta</taxon>
        <taxon>Tracheophyta</taxon>
        <taxon>Spermatophyta</taxon>
        <taxon>Magnoliopsida</taxon>
        <taxon>eudicotyledons</taxon>
        <taxon>Gunneridae</taxon>
        <taxon>Pentapetalae</taxon>
        <taxon>asterids</taxon>
        <taxon>lamiids</taxon>
        <taxon>Solanales</taxon>
        <taxon>Solanaceae</taxon>
        <taxon>Solanoideae</taxon>
        <taxon>Datureae</taxon>
        <taxon>Datura</taxon>
    </lineage>
</organism>